<sequence>MQFFVCRLPLVPDFLFFFFDWTSVTLQLDTLQCVQFFL</sequence>
<protein>
    <submittedName>
        <fullName evidence="1">Uncharacterized protein</fullName>
    </submittedName>
</protein>
<reference evidence="1" key="2">
    <citation type="journal article" date="2015" name="Fish Shellfish Immunol.">
        <title>Early steps in the European eel (Anguilla anguilla)-Vibrio vulnificus interaction in the gills: Role of the RtxA13 toxin.</title>
        <authorList>
            <person name="Callol A."/>
            <person name="Pajuelo D."/>
            <person name="Ebbesson L."/>
            <person name="Teles M."/>
            <person name="MacKenzie S."/>
            <person name="Amaro C."/>
        </authorList>
    </citation>
    <scope>NUCLEOTIDE SEQUENCE</scope>
</reference>
<evidence type="ECO:0000313" key="1">
    <source>
        <dbReference type="EMBL" id="JAH85403.1"/>
    </source>
</evidence>
<dbReference type="EMBL" id="GBXM01023174">
    <property type="protein sequence ID" value="JAH85403.1"/>
    <property type="molecule type" value="Transcribed_RNA"/>
</dbReference>
<proteinExistence type="predicted"/>
<organism evidence="1">
    <name type="scientific">Anguilla anguilla</name>
    <name type="common">European freshwater eel</name>
    <name type="synonym">Muraena anguilla</name>
    <dbReference type="NCBI Taxonomy" id="7936"/>
    <lineage>
        <taxon>Eukaryota</taxon>
        <taxon>Metazoa</taxon>
        <taxon>Chordata</taxon>
        <taxon>Craniata</taxon>
        <taxon>Vertebrata</taxon>
        <taxon>Euteleostomi</taxon>
        <taxon>Actinopterygii</taxon>
        <taxon>Neopterygii</taxon>
        <taxon>Teleostei</taxon>
        <taxon>Anguilliformes</taxon>
        <taxon>Anguillidae</taxon>
        <taxon>Anguilla</taxon>
    </lineage>
</organism>
<reference evidence="1" key="1">
    <citation type="submission" date="2014-11" db="EMBL/GenBank/DDBJ databases">
        <authorList>
            <person name="Amaro Gonzalez C."/>
        </authorList>
    </citation>
    <scope>NUCLEOTIDE SEQUENCE</scope>
</reference>
<dbReference type="AlphaFoldDB" id="A0A0E9W7E7"/>
<name>A0A0E9W7E7_ANGAN</name>
<accession>A0A0E9W7E7</accession>